<protein>
    <submittedName>
        <fullName evidence="1">Uncharacterized protein</fullName>
    </submittedName>
</protein>
<evidence type="ECO:0000313" key="1">
    <source>
        <dbReference type="EMBL" id="KAF6029929.1"/>
    </source>
</evidence>
<proteinExistence type="predicted"/>
<accession>A0A7J7JU74</accession>
<dbReference type="Proteomes" id="UP000593567">
    <property type="component" value="Unassembled WGS sequence"/>
</dbReference>
<dbReference type="EMBL" id="VXIV02001775">
    <property type="protein sequence ID" value="KAF6029929.1"/>
    <property type="molecule type" value="Genomic_DNA"/>
</dbReference>
<sequence length="114" mass="11401">MSEKKQYNSDLPPSYEVSSEFLQNTFSTPGTVQAGYATSGTVQAGYATPGPVQAGYATPGPVQAGCATPGPVQAGHASVGYSPGHVTTLPTSFPACSPGVGMTHQPGGPLSEVS</sequence>
<name>A0A7J7JU74_BUGNE</name>
<gene>
    <name evidence="1" type="ORF">EB796_011759</name>
</gene>
<evidence type="ECO:0000313" key="2">
    <source>
        <dbReference type="Proteomes" id="UP000593567"/>
    </source>
</evidence>
<reference evidence="1" key="1">
    <citation type="submission" date="2020-06" db="EMBL/GenBank/DDBJ databases">
        <title>Draft genome of Bugula neritina, a colonial animal packing powerful symbionts and potential medicines.</title>
        <authorList>
            <person name="Rayko M."/>
        </authorList>
    </citation>
    <scope>NUCLEOTIDE SEQUENCE [LARGE SCALE GENOMIC DNA]</scope>
    <source>
        <strain evidence="1">Kwan_BN1</strain>
    </source>
</reference>
<comment type="caution">
    <text evidence="1">The sequence shown here is derived from an EMBL/GenBank/DDBJ whole genome shotgun (WGS) entry which is preliminary data.</text>
</comment>
<keyword evidence="2" id="KW-1185">Reference proteome</keyword>
<dbReference type="AlphaFoldDB" id="A0A7J7JU74"/>
<dbReference type="OrthoDB" id="6134789at2759"/>
<organism evidence="1 2">
    <name type="scientific">Bugula neritina</name>
    <name type="common">Brown bryozoan</name>
    <name type="synonym">Sertularia neritina</name>
    <dbReference type="NCBI Taxonomy" id="10212"/>
    <lineage>
        <taxon>Eukaryota</taxon>
        <taxon>Metazoa</taxon>
        <taxon>Spiralia</taxon>
        <taxon>Lophotrochozoa</taxon>
        <taxon>Bryozoa</taxon>
        <taxon>Gymnolaemata</taxon>
        <taxon>Cheilostomatida</taxon>
        <taxon>Flustrina</taxon>
        <taxon>Buguloidea</taxon>
        <taxon>Bugulidae</taxon>
        <taxon>Bugula</taxon>
    </lineage>
</organism>